<evidence type="ECO:0000313" key="2">
    <source>
        <dbReference type="EMBL" id="EER08507.1"/>
    </source>
</evidence>
<feature type="region of interest" description="Disordered" evidence="1">
    <location>
        <begin position="87"/>
        <end position="106"/>
    </location>
</feature>
<dbReference type="SUPFAM" id="SSF57667">
    <property type="entry name" value="beta-beta-alpha zinc fingers"/>
    <property type="match status" value="1"/>
</dbReference>
<gene>
    <name evidence="2" type="ORF">Pmar_PMAR015926</name>
</gene>
<dbReference type="RefSeq" id="XP_002776691.1">
    <property type="nucleotide sequence ID" value="XM_002776645.1"/>
</dbReference>
<dbReference type="InterPro" id="IPR036236">
    <property type="entry name" value="Znf_C2H2_sf"/>
</dbReference>
<dbReference type="InParanoid" id="C5L441"/>
<dbReference type="AlphaFoldDB" id="C5L441"/>
<dbReference type="GeneID" id="9041870"/>
<name>C5L441_PERM5</name>
<evidence type="ECO:0000256" key="1">
    <source>
        <dbReference type="SAM" id="MobiDB-lite"/>
    </source>
</evidence>
<sequence length="106" mass="12544">MYYCISNLMYHDWCDEVGQDPRLYYKSGWHFPTKEVPKEEFLPKFEDMKVEDISYLTKGEAAGANYCCRCNVTLASPWEIRQHLRTKSHRESSAADEESEHIFLQN</sequence>
<dbReference type="Proteomes" id="UP000007800">
    <property type="component" value="Unassembled WGS sequence"/>
</dbReference>
<dbReference type="EMBL" id="GG678949">
    <property type="protein sequence ID" value="EER08507.1"/>
    <property type="molecule type" value="Genomic_DNA"/>
</dbReference>
<keyword evidence="3" id="KW-1185">Reference proteome</keyword>
<dbReference type="OrthoDB" id="10512183at2759"/>
<proteinExistence type="predicted"/>
<reference evidence="2 3" key="1">
    <citation type="submission" date="2008-07" db="EMBL/GenBank/DDBJ databases">
        <authorList>
            <person name="El-Sayed N."/>
            <person name="Caler E."/>
            <person name="Inman J."/>
            <person name="Amedeo P."/>
            <person name="Hass B."/>
            <person name="Wortman J."/>
        </authorList>
    </citation>
    <scope>NUCLEOTIDE SEQUENCE [LARGE SCALE GENOMIC DNA]</scope>
    <source>
        <strain evidence="3">ATCC 50983 / TXsc</strain>
    </source>
</reference>
<accession>C5L441</accession>
<evidence type="ECO:0000313" key="3">
    <source>
        <dbReference type="Proteomes" id="UP000007800"/>
    </source>
</evidence>
<organism evidence="3">
    <name type="scientific">Perkinsus marinus (strain ATCC 50983 / TXsc)</name>
    <dbReference type="NCBI Taxonomy" id="423536"/>
    <lineage>
        <taxon>Eukaryota</taxon>
        <taxon>Sar</taxon>
        <taxon>Alveolata</taxon>
        <taxon>Perkinsozoa</taxon>
        <taxon>Perkinsea</taxon>
        <taxon>Perkinsida</taxon>
        <taxon>Perkinsidae</taxon>
        <taxon>Perkinsus</taxon>
    </lineage>
</organism>
<protein>
    <submittedName>
        <fullName evidence="2">Uncharacterized protein</fullName>
    </submittedName>
</protein>